<evidence type="ECO:0000313" key="2">
    <source>
        <dbReference type="EMBL" id="MDI4668659.1"/>
    </source>
</evidence>
<protein>
    <submittedName>
        <fullName evidence="2">Uncharacterized protein</fullName>
    </submittedName>
</protein>
<evidence type="ECO:0000256" key="1">
    <source>
        <dbReference type="SAM" id="SignalP"/>
    </source>
</evidence>
<comment type="caution">
    <text evidence="2">The sequence shown here is derived from an EMBL/GenBank/DDBJ whole genome shotgun (WGS) entry which is preliminary data.</text>
</comment>
<dbReference type="EMBL" id="JAKUMG010000002">
    <property type="protein sequence ID" value="MDI4668659.1"/>
    <property type="molecule type" value="Genomic_DNA"/>
</dbReference>
<sequence>MRYYFCLVAFLLSTSSIASALLDVKPSNKTQFLALIKDKKGDYKTKEGSDAVCQNASFSLIKEPTQGFSLGTLIDFSDLHNGTQVKKIPNFCVVSSKLKYFVNGIVRTKRYFRCDNEDDNGSTTEDLRFKDNGNITYTLSKPDVSCVFEKQ</sequence>
<gene>
    <name evidence="2" type="ORF">MKZ47_06035</name>
</gene>
<proteinExistence type="predicted"/>
<organism evidence="2 3">
    <name type="scientific">Pseudoalteromonas shioyasakiensis</name>
    <dbReference type="NCBI Taxonomy" id="1190813"/>
    <lineage>
        <taxon>Bacteria</taxon>
        <taxon>Pseudomonadati</taxon>
        <taxon>Pseudomonadota</taxon>
        <taxon>Gammaproteobacteria</taxon>
        <taxon>Alteromonadales</taxon>
        <taxon>Pseudoalteromonadaceae</taxon>
        <taxon>Pseudoalteromonas</taxon>
    </lineage>
</organism>
<feature type="signal peptide" evidence="1">
    <location>
        <begin position="1"/>
        <end position="20"/>
    </location>
</feature>
<keyword evidence="1" id="KW-0732">Signal</keyword>
<name>A0ABT6TZH7_9GAMM</name>
<feature type="chain" id="PRO_5046548387" evidence="1">
    <location>
        <begin position="21"/>
        <end position="151"/>
    </location>
</feature>
<dbReference type="Proteomes" id="UP001156974">
    <property type="component" value="Unassembled WGS sequence"/>
</dbReference>
<reference evidence="2 3" key="1">
    <citation type="submission" date="2022-02" db="EMBL/GenBank/DDBJ databases">
        <title>Genome analysis of Beneficial Microorganisms for Coral consortium from Pocillopora damicornis.</title>
        <authorList>
            <person name="Rosado P.M."/>
            <person name="Cardoso P.M."/>
            <person name="Rosado J.G."/>
            <person name="Schultz J."/>
            <person name="Rocha U."/>
            <person name="Costa T.K."/>
            <person name="Peixoto R.S."/>
        </authorList>
    </citation>
    <scope>NUCLEOTIDE SEQUENCE [LARGE SCALE GENOMIC DNA]</scope>
    <source>
        <strain evidence="2 3">BMC5</strain>
    </source>
</reference>
<evidence type="ECO:0000313" key="3">
    <source>
        <dbReference type="Proteomes" id="UP001156974"/>
    </source>
</evidence>
<dbReference type="RefSeq" id="WP_175081508.1">
    <property type="nucleotide sequence ID" value="NZ_JAKUMG010000002.1"/>
</dbReference>
<keyword evidence="3" id="KW-1185">Reference proteome</keyword>
<accession>A0ABT6TZH7</accession>